<dbReference type="RefSeq" id="WP_255842328.1">
    <property type="nucleotide sequence ID" value="NZ_CP094358.1"/>
</dbReference>
<dbReference type="AlphaFoldDB" id="A0A9E6ZXN3"/>
<dbReference type="EMBL" id="CP094358">
    <property type="protein sequence ID" value="UOB17062.1"/>
    <property type="molecule type" value="Genomic_DNA"/>
</dbReference>
<protein>
    <submittedName>
        <fullName evidence="2">Uncharacterized protein</fullName>
    </submittedName>
</protein>
<sequence>MDIVEKRDYIHRHLHIANESTLNEFYETLRKEELKTKLESRAHKSEADIQSGKVFSRDEVKKRTSNPGQ</sequence>
<feature type="compositionally biased region" description="Basic and acidic residues" evidence="1">
    <location>
        <begin position="38"/>
        <end position="47"/>
    </location>
</feature>
<keyword evidence="3" id="KW-1185">Reference proteome</keyword>
<organism evidence="2 3">
    <name type="scientific">Abyssalbus ytuae</name>
    <dbReference type="NCBI Taxonomy" id="2926907"/>
    <lineage>
        <taxon>Bacteria</taxon>
        <taxon>Pseudomonadati</taxon>
        <taxon>Bacteroidota</taxon>
        <taxon>Flavobacteriia</taxon>
        <taxon>Flavobacteriales</taxon>
        <taxon>Flavobacteriaceae</taxon>
        <taxon>Abyssalbus</taxon>
    </lineage>
</organism>
<evidence type="ECO:0000313" key="3">
    <source>
        <dbReference type="Proteomes" id="UP000831290"/>
    </source>
</evidence>
<dbReference type="KEGG" id="fbm:MQE35_15140"/>
<gene>
    <name evidence="2" type="ORF">MQE35_15140</name>
</gene>
<accession>A0A9E6ZXN3</accession>
<evidence type="ECO:0000313" key="2">
    <source>
        <dbReference type="EMBL" id="UOB17062.1"/>
    </source>
</evidence>
<reference evidence="2" key="1">
    <citation type="submission" date="2022-03" db="EMBL/GenBank/DDBJ databases">
        <title>Description of Abyssus ytuae gen. nov., sp. nov., a novel member of the family Flavobacteriaceae isolated from the sediment of Mariana Trench.</title>
        <authorList>
            <person name="Zhang J."/>
            <person name="Xu X."/>
        </authorList>
    </citation>
    <scope>NUCLEOTIDE SEQUENCE</scope>
    <source>
        <strain evidence="2">MT3330</strain>
    </source>
</reference>
<feature type="region of interest" description="Disordered" evidence="1">
    <location>
        <begin position="38"/>
        <end position="69"/>
    </location>
</feature>
<evidence type="ECO:0000256" key="1">
    <source>
        <dbReference type="SAM" id="MobiDB-lite"/>
    </source>
</evidence>
<dbReference type="Proteomes" id="UP000831290">
    <property type="component" value="Chromosome"/>
</dbReference>
<proteinExistence type="predicted"/>
<name>A0A9E6ZXN3_9FLAO</name>